<dbReference type="OrthoDB" id="1470350at2759"/>
<evidence type="ECO:0000256" key="5">
    <source>
        <dbReference type="ARBA" id="ARBA00023002"/>
    </source>
</evidence>
<evidence type="ECO:0000256" key="4">
    <source>
        <dbReference type="ARBA" id="ARBA00022723"/>
    </source>
</evidence>
<evidence type="ECO:0000256" key="6">
    <source>
        <dbReference type="ARBA" id="ARBA00023004"/>
    </source>
</evidence>
<organism evidence="9 10">
    <name type="scientific">Collybiopsis luxurians FD-317 M1</name>
    <dbReference type="NCBI Taxonomy" id="944289"/>
    <lineage>
        <taxon>Eukaryota</taxon>
        <taxon>Fungi</taxon>
        <taxon>Dikarya</taxon>
        <taxon>Basidiomycota</taxon>
        <taxon>Agaricomycotina</taxon>
        <taxon>Agaricomycetes</taxon>
        <taxon>Agaricomycetidae</taxon>
        <taxon>Agaricales</taxon>
        <taxon>Marasmiineae</taxon>
        <taxon>Omphalotaceae</taxon>
        <taxon>Collybiopsis</taxon>
        <taxon>Collybiopsis luxurians</taxon>
    </lineage>
</organism>
<dbReference type="InterPro" id="IPR002401">
    <property type="entry name" value="Cyt_P450_E_grp-I"/>
</dbReference>
<dbReference type="CDD" id="cd11062">
    <property type="entry name" value="CYP58-like"/>
    <property type="match status" value="1"/>
</dbReference>
<evidence type="ECO:0000256" key="3">
    <source>
        <dbReference type="ARBA" id="ARBA00010617"/>
    </source>
</evidence>
<dbReference type="PANTHER" id="PTHR24305">
    <property type="entry name" value="CYTOCHROME P450"/>
    <property type="match status" value="1"/>
</dbReference>
<evidence type="ECO:0000256" key="7">
    <source>
        <dbReference type="PIRSR" id="PIRSR602401-1"/>
    </source>
</evidence>
<dbReference type="InterPro" id="IPR050121">
    <property type="entry name" value="Cytochrome_P450_monoxygenase"/>
</dbReference>
<dbReference type="SUPFAM" id="SSF48264">
    <property type="entry name" value="Cytochrome P450"/>
    <property type="match status" value="1"/>
</dbReference>
<evidence type="ECO:0000256" key="1">
    <source>
        <dbReference type="ARBA" id="ARBA00001971"/>
    </source>
</evidence>
<dbReference type="EMBL" id="KN834766">
    <property type="protein sequence ID" value="KIK62787.1"/>
    <property type="molecule type" value="Genomic_DNA"/>
</dbReference>
<dbReference type="GO" id="GO:0016705">
    <property type="term" value="F:oxidoreductase activity, acting on paired donors, with incorporation or reduction of molecular oxygen"/>
    <property type="evidence" value="ECO:0007669"/>
    <property type="project" value="InterPro"/>
</dbReference>
<dbReference type="InterPro" id="IPR001128">
    <property type="entry name" value="Cyt_P450"/>
</dbReference>
<dbReference type="InterPro" id="IPR036396">
    <property type="entry name" value="Cyt_P450_sf"/>
</dbReference>
<name>A0A0D0CTL0_9AGAR</name>
<keyword evidence="4 7" id="KW-0479">Metal-binding</keyword>
<dbReference type="PANTHER" id="PTHR24305:SF157">
    <property type="entry name" value="N-ACETYLTRYPTOPHAN 6-HYDROXYLASE IVOC-RELATED"/>
    <property type="match status" value="1"/>
</dbReference>
<proteinExistence type="inferred from homology"/>
<dbReference type="HOGENOM" id="CLU_001570_14_4_1"/>
<gene>
    <name evidence="9" type="ORF">GYMLUDRAFT_41681</name>
</gene>
<feature type="binding site" description="axial binding residue" evidence="7">
    <location>
        <position position="440"/>
    </location>
    <ligand>
        <name>heme</name>
        <dbReference type="ChEBI" id="CHEBI:30413"/>
    </ligand>
    <ligandPart>
        <name>Fe</name>
        <dbReference type="ChEBI" id="CHEBI:18248"/>
    </ligandPart>
</feature>
<dbReference type="GO" id="GO:0004497">
    <property type="term" value="F:monooxygenase activity"/>
    <property type="evidence" value="ECO:0007669"/>
    <property type="project" value="UniProtKB-KW"/>
</dbReference>
<keyword evidence="8" id="KW-0503">Monooxygenase</keyword>
<evidence type="ECO:0000256" key="8">
    <source>
        <dbReference type="RuleBase" id="RU000461"/>
    </source>
</evidence>
<comment type="similarity">
    <text evidence="3 8">Belongs to the cytochrome P450 family.</text>
</comment>
<dbReference type="AlphaFoldDB" id="A0A0D0CTL0"/>
<dbReference type="GO" id="GO:0005506">
    <property type="term" value="F:iron ion binding"/>
    <property type="evidence" value="ECO:0007669"/>
    <property type="project" value="InterPro"/>
</dbReference>
<dbReference type="PROSITE" id="PS00086">
    <property type="entry name" value="CYTOCHROME_P450"/>
    <property type="match status" value="1"/>
</dbReference>
<dbReference type="Gene3D" id="1.10.630.10">
    <property type="entry name" value="Cytochrome P450"/>
    <property type="match status" value="1"/>
</dbReference>
<evidence type="ECO:0000313" key="9">
    <source>
        <dbReference type="EMBL" id="KIK62787.1"/>
    </source>
</evidence>
<accession>A0A0D0CTL0</accession>
<evidence type="ECO:0000256" key="2">
    <source>
        <dbReference type="ARBA" id="ARBA00005179"/>
    </source>
</evidence>
<keyword evidence="7 8" id="KW-0349">Heme</keyword>
<dbReference type="Proteomes" id="UP000053593">
    <property type="component" value="Unassembled WGS sequence"/>
</dbReference>
<dbReference type="GO" id="GO:0020037">
    <property type="term" value="F:heme binding"/>
    <property type="evidence" value="ECO:0007669"/>
    <property type="project" value="InterPro"/>
</dbReference>
<keyword evidence="10" id="KW-1185">Reference proteome</keyword>
<evidence type="ECO:0008006" key="11">
    <source>
        <dbReference type="Google" id="ProtNLM"/>
    </source>
</evidence>
<dbReference type="PRINTS" id="PR00463">
    <property type="entry name" value="EP450I"/>
</dbReference>
<protein>
    <recommendedName>
        <fullName evidence="11">Cytochrome P450</fullName>
    </recommendedName>
</protein>
<reference evidence="9 10" key="1">
    <citation type="submission" date="2014-04" db="EMBL/GenBank/DDBJ databases">
        <title>Evolutionary Origins and Diversification of the Mycorrhizal Mutualists.</title>
        <authorList>
            <consortium name="DOE Joint Genome Institute"/>
            <consortium name="Mycorrhizal Genomics Consortium"/>
            <person name="Kohler A."/>
            <person name="Kuo A."/>
            <person name="Nagy L.G."/>
            <person name="Floudas D."/>
            <person name="Copeland A."/>
            <person name="Barry K.W."/>
            <person name="Cichocki N."/>
            <person name="Veneault-Fourrey C."/>
            <person name="LaButti K."/>
            <person name="Lindquist E.A."/>
            <person name="Lipzen A."/>
            <person name="Lundell T."/>
            <person name="Morin E."/>
            <person name="Murat C."/>
            <person name="Riley R."/>
            <person name="Ohm R."/>
            <person name="Sun H."/>
            <person name="Tunlid A."/>
            <person name="Henrissat B."/>
            <person name="Grigoriev I.V."/>
            <person name="Hibbett D.S."/>
            <person name="Martin F."/>
        </authorList>
    </citation>
    <scope>NUCLEOTIDE SEQUENCE [LARGE SCALE GENOMIC DNA]</scope>
    <source>
        <strain evidence="9 10">FD-317 M1</strain>
    </source>
</reference>
<comment type="pathway">
    <text evidence="2">Secondary metabolite biosynthesis.</text>
</comment>
<dbReference type="Pfam" id="PF00067">
    <property type="entry name" value="p450"/>
    <property type="match status" value="1"/>
</dbReference>
<keyword evidence="5 8" id="KW-0560">Oxidoreductase</keyword>
<sequence length="500" mass="57167">MLVLLVSFASIYCAGLALYRLLFHPLREYPGPALAALTEGYEAYYNIIKGGNLVAQYEKLHKQYGPVVRVGPNTLHFNYAQAYHDIYTHGSTLVKEPAFYKNINPHSDLSSFALRDPQEAKIRRGLVGPAFSRRAVTSHEDMIQQKVHKFIQMLEEHHNSSESSVDTSDAYFSLTTDIITSYCFDNCFDTLDTPGFSHYMPKGFQEAVALFWVMRHLPFLGVLLLIYTPPNLLMRYFTPLRGFVELKSSLESQIDRWIRDPQSLSETTTNETIYHYLFKTKDQKHPSRMSLIHEAFILFSAGSDTTSNALNIGTIHASKDTSISRRLFEELCEAFPDEDRPMSHAVLENLPFLTAFIRETLRFAIGAVHPLPRVVGPTTPAIGGLKIPAGTIVEMSTAFMHMNPEVFPDPNTFNPDRWLVEDTTEMMQYFCPFSKGPRICLGLNLAWCELYLTFGNLFRKVDLKLVSEEGHFDQAPIQQIDYFVLHWRERCKVYVEKSKK</sequence>
<evidence type="ECO:0000313" key="10">
    <source>
        <dbReference type="Proteomes" id="UP000053593"/>
    </source>
</evidence>
<comment type="cofactor">
    <cofactor evidence="1 7">
        <name>heme</name>
        <dbReference type="ChEBI" id="CHEBI:30413"/>
    </cofactor>
</comment>
<dbReference type="InterPro" id="IPR017972">
    <property type="entry name" value="Cyt_P450_CS"/>
</dbReference>
<keyword evidence="6 7" id="KW-0408">Iron</keyword>
<dbReference type="PRINTS" id="PR00385">
    <property type="entry name" value="P450"/>
</dbReference>